<dbReference type="PROSITE" id="PS50883">
    <property type="entry name" value="EAL"/>
    <property type="match status" value="1"/>
</dbReference>
<dbReference type="Gene3D" id="3.20.20.450">
    <property type="entry name" value="EAL domain"/>
    <property type="match status" value="1"/>
</dbReference>
<dbReference type="Pfam" id="PF00990">
    <property type="entry name" value="GGDEF"/>
    <property type="match status" value="1"/>
</dbReference>
<dbReference type="AlphaFoldDB" id="A0A1N7M9F9"/>
<dbReference type="EMBL" id="FTOQ01000004">
    <property type="protein sequence ID" value="SIS82720.1"/>
    <property type="molecule type" value="Genomic_DNA"/>
</dbReference>
<feature type="domain" description="GGDEF" evidence="2">
    <location>
        <begin position="96"/>
        <end position="233"/>
    </location>
</feature>
<dbReference type="Pfam" id="PF00563">
    <property type="entry name" value="EAL"/>
    <property type="match status" value="1"/>
</dbReference>
<dbReference type="SUPFAM" id="SSF55073">
    <property type="entry name" value="Nucleotide cyclase"/>
    <property type="match status" value="1"/>
</dbReference>
<dbReference type="Gene3D" id="3.30.70.270">
    <property type="match status" value="1"/>
</dbReference>
<dbReference type="PANTHER" id="PTHR33121:SF70">
    <property type="entry name" value="SIGNALING PROTEIN YKOW"/>
    <property type="match status" value="1"/>
</dbReference>
<organism evidence="3 4">
    <name type="scientific">Roseivivax lentus</name>
    <dbReference type="NCBI Taxonomy" id="633194"/>
    <lineage>
        <taxon>Bacteria</taxon>
        <taxon>Pseudomonadati</taxon>
        <taxon>Pseudomonadota</taxon>
        <taxon>Alphaproteobacteria</taxon>
        <taxon>Rhodobacterales</taxon>
        <taxon>Roseobacteraceae</taxon>
        <taxon>Roseivivax</taxon>
    </lineage>
</organism>
<protein>
    <submittedName>
        <fullName evidence="3">Diguanylate cyclase/phosphodiesterase</fullName>
    </submittedName>
</protein>
<sequence length="510" mass="54997">MKTTVLQKLSYMPRRLVSGPHALAFLPALALAAHLLGGAWAMMILATGLSLYLWRMGGLDFLNERGLIAAPPSFLDAPGASAPVDRLLADARDMNQSAACLLIDVGGLDRVGHLNGSAAMRAAQDLCLARIKGHLRVGDAAFRIGDARFLVLVGPAPRLDLEALLQLGARLQSAIEDPASLSETTHFLTASIGMAHSRRCAADISGAGFLDAAEAALEEAHQHGTSALRAWSPTLERAVAKRRMIRTDVVAALEKGQIEPWFQPQLCTSTGRVSGVEALARWVHPERGVIPPGQFLPALERAGRLPRLGEVMISRSLAALHHWDIAGLDIPSVSVNLTEADLRDPHLCDRIKWELDRHDLRPSRLTIEVLETVLAGSGECTVARNVAALARLGCRIDLDDFGTGRAPIATLRRMPIQRIKIDRSFVTGVDTDADQRRILTAILSLADRLSLDTLAEGVESAGEHTLLAQLGCDHLQGFGIAEPMPLDSFDDWLPSHDAMIADIPLLSRKA</sequence>
<proteinExistence type="predicted"/>
<feature type="domain" description="EAL" evidence="1">
    <location>
        <begin position="242"/>
        <end position="497"/>
    </location>
</feature>
<dbReference type="PROSITE" id="PS50887">
    <property type="entry name" value="GGDEF"/>
    <property type="match status" value="1"/>
</dbReference>
<dbReference type="STRING" id="633194.SAMN05421759_104107"/>
<evidence type="ECO:0000313" key="4">
    <source>
        <dbReference type="Proteomes" id="UP000186684"/>
    </source>
</evidence>
<keyword evidence="4" id="KW-1185">Reference proteome</keyword>
<evidence type="ECO:0000259" key="2">
    <source>
        <dbReference type="PROSITE" id="PS50887"/>
    </source>
</evidence>
<name>A0A1N7M9F9_9RHOB</name>
<evidence type="ECO:0000313" key="3">
    <source>
        <dbReference type="EMBL" id="SIS82720.1"/>
    </source>
</evidence>
<dbReference type="CDD" id="cd01948">
    <property type="entry name" value="EAL"/>
    <property type="match status" value="1"/>
</dbReference>
<dbReference type="InterPro" id="IPR001633">
    <property type="entry name" value="EAL_dom"/>
</dbReference>
<evidence type="ECO:0000259" key="1">
    <source>
        <dbReference type="PROSITE" id="PS50883"/>
    </source>
</evidence>
<dbReference type="InterPro" id="IPR000160">
    <property type="entry name" value="GGDEF_dom"/>
</dbReference>
<dbReference type="InterPro" id="IPR029787">
    <property type="entry name" value="Nucleotide_cyclase"/>
</dbReference>
<dbReference type="GO" id="GO:0071111">
    <property type="term" value="F:cyclic-guanylate-specific phosphodiesterase activity"/>
    <property type="evidence" value="ECO:0007669"/>
    <property type="project" value="InterPro"/>
</dbReference>
<dbReference type="Proteomes" id="UP000186684">
    <property type="component" value="Unassembled WGS sequence"/>
</dbReference>
<dbReference type="InterPro" id="IPR035919">
    <property type="entry name" value="EAL_sf"/>
</dbReference>
<dbReference type="InterPro" id="IPR043128">
    <property type="entry name" value="Rev_trsase/Diguanyl_cyclase"/>
</dbReference>
<accession>A0A1N7M9F9</accession>
<dbReference type="PANTHER" id="PTHR33121">
    <property type="entry name" value="CYCLIC DI-GMP PHOSPHODIESTERASE PDEF"/>
    <property type="match status" value="1"/>
</dbReference>
<dbReference type="SMART" id="SM00052">
    <property type="entry name" value="EAL"/>
    <property type="match status" value="1"/>
</dbReference>
<gene>
    <name evidence="3" type="ORF">SAMN05421759_104107</name>
</gene>
<dbReference type="InterPro" id="IPR050706">
    <property type="entry name" value="Cyclic-di-GMP_PDE-like"/>
</dbReference>
<reference evidence="4" key="1">
    <citation type="submission" date="2017-01" db="EMBL/GenBank/DDBJ databases">
        <authorList>
            <person name="Varghese N."/>
            <person name="Submissions S."/>
        </authorList>
    </citation>
    <scope>NUCLEOTIDE SEQUENCE [LARGE SCALE GENOMIC DNA]</scope>
    <source>
        <strain evidence="4">DSM 29430</strain>
    </source>
</reference>
<dbReference type="SUPFAM" id="SSF141868">
    <property type="entry name" value="EAL domain-like"/>
    <property type="match status" value="1"/>
</dbReference>